<dbReference type="Proteomes" id="UP000319825">
    <property type="component" value="Unassembled WGS sequence"/>
</dbReference>
<reference evidence="3 4" key="1">
    <citation type="submission" date="2019-07" db="EMBL/GenBank/DDBJ databases">
        <title>R&amp;d 2014.</title>
        <authorList>
            <person name="Klenk H.-P."/>
        </authorList>
    </citation>
    <scope>NUCLEOTIDE SEQUENCE [LARGE SCALE GENOMIC DNA]</scope>
    <source>
        <strain evidence="3 4">DSM 43868</strain>
    </source>
</reference>
<evidence type="ECO:0000259" key="2">
    <source>
        <dbReference type="Pfam" id="PF08327"/>
    </source>
</evidence>
<dbReference type="AlphaFoldDB" id="A0A562I2V1"/>
<dbReference type="EMBL" id="VLKE01000001">
    <property type="protein sequence ID" value="TWH65126.1"/>
    <property type="molecule type" value="Genomic_DNA"/>
</dbReference>
<dbReference type="RefSeq" id="WP_145772528.1">
    <property type="nucleotide sequence ID" value="NZ_BAAATQ010000124.1"/>
</dbReference>
<dbReference type="InterPro" id="IPR023393">
    <property type="entry name" value="START-like_dom_sf"/>
</dbReference>
<keyword evidence="4" id="KW-1185">Reference proteome</keyword>
<comment type="similarity">
    <text evidence="1">Belongs to the AHA1 family.</text>
</comment>
<dbReference type="Pfam" id="PF08327">
    <property type="entry name" value="AHSA1"/>
    <property type="match status" value="1"/>
</dbReference>
<dbReference type="OrthoDB" id="9803476at2"/>
<proteinExistence type="inferred from homology"/>
<comment type="caution">
    <text evidence="3">The sequence shown here is derived from an EMBL/GenBank/DDBJ whole genome shotgun (WGS) entry which is preliminary data.</text>
</comment>
<evidence type="ECO:0000313" key="3">
    <source>
        <dbReference type="EMBL" id="TWH65126.1"/>
    </source>
</evidence>
<organism evidence="3 4">
    <name type="scientific">Micromonospora olivasterospora</name>
    <dbReference type="NCBI Taxonomy" id="1880"/>
    <lineage>
        <taxon>Bacteria</taxon>
        <taxon>Bacillati</taxon>
        <taxon>Actinomycetota</taxon>
        <taxon>Actinomycetes</taxon>
        <taxon>Micromonosporales</taxon>
        <taxon>Micromonosporaceae</taxon>
        <taxon>Micromonospora</taxon>
    </lineage>
</organism>
<evidence type="ECO:0000256" key="1">
    <source>
        <dbReference type="ARBA" id="ARBA00006817"/>
    </source>
</evidence>
<protein>
    <submittedName>
        <fullName evidence="3">Uncharacterized protein YndB with AHSA1/START domain</fullName>
    </submittedName>
</protein>
<gene>
    <name evidence="3" type="ORF">JD77_00061</name>
</gene>
<dbReference type="SUPFAM" id="SSF55961">
    <property type="entry name" value="Bet v1-like"/>
    <property type="match status" value="1"/>
</dbReference>
<name>A0A562I2V1_MICOL</name>
<feature type="domain" description="Activator of Hsp90 ATPase homologue 1/2-like C-terminal" evidence="2">
    <location>
        <begin position="25"/>
        <end position="146"/>
    </location>
</feature>
<dbReference type="Gene3D" id="3.30.530.20">
    <property type="match status" value="1"/>
</dbReference>
<dbReference type="InterPro" id="IPR013538">
    <property type="entry name" value="ASHA1/2-like_C"/>
</dbReference>
<evidence type="ECO:0000313" key="4">
    <source>
        <dbReference type="Proteomes" id="UP000319825"/>
    </source>
</evidence>
<accession>A0A562I2V1</accession>
<sequence length="171" mass="19342">MSALGTVTTTEDGRLCLRLTRRIPVPPETVWPAITEARRLEGWFPSVVSTDFAPGAKLTFDLTAEQREHMGIGPDEDMSAEGEVLRYEAPRHLEYTWGEEIFRWTLDPDGPDGTLLTFVDIFDDRSLAAQMASSWHAVLDLFEARLTGRDVDWSVWDREAELRGEYAEAVP</sequence>